<keyword evidence="2" id="KW-1185">Reference proteome</keyword>
<gene>
    <name evidence="1" type="ORF">IE53DRAFT_387014</name>
</gene>
<organism evidence="1 2">
    <name type="scientific">Violaceomyces palustris</name>
    <dbReference type="NCBI Taxonomy" id="1673888"/>
    <lineage>
        <taxon>Eukaryota</taxon>
        <taxon>Fungi</taxon>
        <taxon>Dikarya</taxon>
        <taxon>Basidiomycota</taxon>
        <taxon>Ustilaginomycotina</taxon>
        <taxon>Ustilaginomycetes</taxon>
        <taxon>Violaceomycetales</taxon>
        <taxon>Violaceomycetaceae</taxon>
        <taxon>Violaceomyces</taxon>
    </lineage>
</organism>
<sequence>MPSSSTSENRSLSEDAKDPTIAEVDPPPCSETTPLLPSLSGNSSPSSLSRSGGKVKSKRRRRESRWPVEDGGQEPRSTRTIVRYLLLLLIILTSSISIAIVIKEAIIGKPQHLEPGRDRSGRLNPALLAKGRKGGVATENKVCSELGVEVLKEGGSAVDAAIASTLCTGVLNMFSSGIGGGGFMIVRSPYPCPIPSTTTTTTSNLTSCANHTTIDFRETAPSAANETMYKGRPEEAKFGGLSVGVPGELRGLEQAHKRWGRLKWERLVMPSVKLAREAKVSKELARRLAYFGGFMKDKPEWAEIFVDPITGELVKEGDTIRRESYARTLERIAKEGVDVFYQGSIAESMVEKVREEGGILTLEDMSGYRALVKPAIQGSWRGRRVFTTQAPTSGPVLLSLLNLLSGFPDFPSQGPTGLSAHRFVEALKFGFAQRTELADPEFMGREAKRRMAEIPTLEEADSIRPKITDDVTHPLEYYGPKFDIQVDHGTMHLSIVDGEGMAVALTSTVNLIFGSRVMDPRTGVIMNDELDDTSTPGVANAFGLAPSPYNYPEPGKRPLSSTCPTIVENRDGSFRLALGGSGGSRIFSSVAQVMLNLDWGSDLSEAIEAPRIHHQLLPVSVSAETGYDPKLLHALKAREHEVDMIDVNLGVAEVQAVSHVGKGRHLEVHAASDSRKNGIASAY</sequence>
<proteinExistence type="predicted"/>
<evidence type="ECO:0000313" key="1">
    <source>
        <dbReference type="EMBL" id="PWN50654.1"/>
    </source>
</evidence>
<name>A0ACD0NXW1_9BASI</name>
<accession>A0ACD0NXW1</accession>
<dbReference type="EMBL" id="KZ819910">
    <property type="protein sequence ID" value="PWN50654.1"/>
    <property type="molecule type" value="Genomic_DNA"/>
</dbReference>
<reference evidence="1 2" key="1">
    <citation type="journal article" date="2018" name="Mol. Biol. Evol.">
        <title>Broad Genomic Sampling Reveals a Smut Pathogenic Ancestry of the Fungal Clade Ustilaginomycotina.</title>
        <authorList>
            <person name="Kijpornyongpan T."/>
            <person name="Mondo S.J."/>
            <person name="Barry K."/>
            <person name="Sandor L."/>
            <person name="Lee J."/>
            <person name="Lipzen A."/>
            <person name="Pangilinan J."/>
            <person name="LaButti K."/>
            <person name="Hainaut M."/>
            <person name="Henrissat B."/>
            <person name="Grigoriev I.V."/>
            <person name="Spatafora J.W."/>
            <person name="Aime M.C."/>
        </authorList>
    </citation>
    <scope>NUCLEOTIDE SEQUENCE [LARGE SCALE GENOMIC DNA]</scope>
    <source>
        <strain evidence="1 2">SA 807</strain>
    </source>
</reference>
<protein>
    <submittedName>
        <fullName evidence="1">Uncharacterized protein</fullName>
    </submittedName>
</protein>
<dbReference type="Proteomes" id="UP000245626">
    <property type="component" value="Unassembled WGS sequence"/>
</dbReference>
<evidence type="ECO:0000313" key="2">
    <source>
        <dbReference type="Proteomes" id="UP000245626"/>
    </source>
</evidence>